<comment type="subcellular location">
    <subcellularLocation>
        <location evidence="2">Cytoplasm</location>
    </subcellularLocation>
    <subcellularLocation>
        <location evidence="1 11">Nucleus</location>
    </subcellularLocation>
</comment>
<dbReference type="RefSeq" id="XP_029737776.1">
    <property type="nucleotide sequence ID" value="XM_029885924.1"/>
</dbReference>
<dbReference type="GO" id="GO:0003723">
    <property type="term" value="F:RNA binding"/>
    <property type="evidence" value="ECO:0007669"/>
    <property type="project" value="UniProtKB-KW"/>
</dbReference>
<evidence type="ECO:0000256" key="7">
    <source>
        <dbReference type="ARBA" id="ARBA00022884"/>
    </source>
</evidence>
<sequence>MSGRSKVSVQPINIIFRHLQQQTRVSLWLYDNVDFRIEGKIIGFDEFMNVTLADAEEVWTKKDNKRVELGRILLKGDNIVSASQAFA</sequence>
<dbReference type="GO" id="GO:0005685">
    <property type="term" value="C:U1 snRNP"/>
    <property type="evidence" value="ECO:0007669"/>
    <property type="project" value="UniProtKB-UniRule"/>
</dbReference>
<comment type="caution">
    <text evidence="13">The sequence shown here is derived from an EMBL/GenBank/DDBJ whole genome shotgun (WGS) entry which is preliminary data.</text>
</comment>
<evidence type="ECO:0000256" key="2">
    <source>
        <dbReference type="ARBA" id="ARBA00004496"/>
    </source>
</evidence>
<dbReference type="SUPFAM" id="SSF50182">
    <property type="entry name" value="Sm-like ribonucleoproteins"/>
    <property type="match status" value="1"/>
</dbReference>
<dbReference type="GO" id="GO:0046540">
    <property type="term" value="C:U4/U6 x U5 tri-snRNP complex"/>
    <property type="evidence" value="ECO:0007669"/>
    <property type="project" value="UniProtKB-UniRule"/>
</dbReference>
<keyword evidence="10 11" id="KW-0687">Ribonucleoprotein</keyword>
<evidence type="ECO:0000256" key="11">
    <source>
        <dbReference type="RuleBase" id="RU365053"/>
    </source>
</evidence>
<dbReference type="InterPro" id="IPR027078">
    <property type="entry name" value="snRNP-E"/>
</dbReference>
<evidence type="ECO:0000256" key="1">
    <source>
        <dbReference type="ARBA" id="ARBA00004123"/>
    </source>
</evidence>
<keyword evidence="8 11" id="KW-0508">mRNA splicing</keyword>
<evidence type="ECO:0000256" key="6">
    <source>
        <dbReference type="ARBA" id="ARBA00022728"/>
    </source>
</evidence>
<dbReference type="GeneID" id="40728227"/>
<dbReference type="GO" id="GO:0005682">
    <property type="term" value="C:U5 snRNP"/>
    <property type="evidence" value="ECO:0007669"/>
    <property type="project" value="UniProtKB-UniRule"/>
</dbReference>
<dbReference type="CDD" id="cd01718">
    <property type="entry name" value="Sm_E"/>
    <property type="match status" value="1"/>
</dbReference>
<reference evidence="13 14" key="1">
    <citation type="submission" date="2019-05" db="EMBL/GenBank/DDBJ databases">
        <title>Sporisorium graminicola CBS 10092 draft sequencing and annotation.</title>
        <authorList>
            <person name="Solano-Gonzalez S."/>
            <person name="Caddick M.X."/>
            <person name="Darby A."/>
        </authorList>
    </citation>
    <scope>NUCLEOTIDE SEQUENCE [LARGE SCALE GENOMIC DNA]</scope>
    <source>
        <strain evidence="13 14">CBS 10092</strain>
    </source>
</reference>
<evidence type="ECO:0000256" key="9">
    <source>
        <dbReference type="ARBA" id="ARBA00023242"/>
    </source>
</evidence>
<dbReference type="GO" id="GO:0005681">
    <property type="term" value="C:spliceosomal complex"/>
    <property type="evidence" value="ECO:0007669"/>
    <property type="project" value="UniProtKB-KW"/>
</dbReference>
<evidence type="ECO:0000313" key="13">
    <source>
        <dbReference type="EMBL" id="TKY85791.1"/>
    </source>
</evidence>
<dbReference type="GO" id="GO:0005737">
    <property type="term" value="C:cytoplasm"/>
    <property type="evidence" value="ECO:0007669"/>
    <property type="project" value="UniProtKB-SubCell"/>
</dbReference>
<dbReference type="GO" id="GO:0005686">
    <property type="term" value="C:U2 snRNP"/>
    <property type="evidence" value="ECO:0007669"/>
    <property type="project" value="UniProtKB-UniRule"/>
</dbReference>
<dbReference type="GO" id="GO:0000387">
    <property type="term" value="P:spliceosomal snRNP assembly"/>
    <property type="evidence" value="ECO:0007669"/>
    <property type="project" value="UniProtKB-UniRule"/>
</dbReference>
<evidence type="ECO:0000256" key="3">
    <source>
        <dbReference type="ARBA" id="ARBA00006850"/>
    </source>
</evidence>
<evidence type="ECO:0000256" key="8">
    <source>
        <dbReference type="ARBA" id="ARBA00023187"/>
    </source>
</evidence>
<accession>A0A4U7KN93</accession>
<evidence type="ECO:0000256" key="5">
    <source>
        <dbReference type="ARBA" id="ARBA00022664"/>
    </source>
</evidence>
<feature type="domain" description="Sm" evidence="12">
    <location>
        <begin position="12"/>
        <end position="87"/>
    </location>
</feature>
<dbReference type="EMBL" id="SRRM01000019">
    <property type="protein sequence ID" value="TKY85791.1"/>
    <property type="molecule type" value="Genomic_DNA"/>
</dbReference>
<dbReference type="KEGG" id="sgra:EX895_005332"/>
<evidence type="ECO:0000259" key="12">
    <source>
        <dbReference type="PROSITE" id="PS52002"/>
    </source>
</evidence>
<evidence type="ECO:0000256" key="4">
    <source>
        <dbReference type="ARBA" id="ARBA00022490"/>
    </source>
</evidence>
<dbReference type="InterPro" id="IPR010920">
    <property type="entry name" value="LSM_dom_sf"/>
</dbReference>
<dbReference type="PROSITE" id="PS52002">
    <property type="entry name" value="SM"/>
    <property type="match status" value="1"/>
</dbReference>
<dbReference type="Proteomes" id="UP000306050">
    <property type="component" value="Chromosome SGRAM_6"/>
</dbReference>
<gene>
    <name evidence="13" type="ORF">EX895_005332</name>
</gene>
<dbReference type="AlphaFoldDB" id="A0A4U7KN93"/>
<keyword evidence="14" id="KW-1185">Reference proteome</keyword>
<protein>
    <recommendedName>
        <fullName evidence="11">Small nuclear ribonucleoprotein E</fullName>
        <shortName evidence="11">snRNP-E</shortName>
    </recommendedName>
    <alternativeName>
        <fullName evidence="11">Sm protein E</fullName>
    </alternativeName>
</protein>
<keyword evidence="5 11" id="KW-0507">mRNA processing</keyword>
<keyword evidence="4" id="KW-0963">Cytoplasm</keyword>
<dbReference type="GO" id="GO:0005687">
    <property type="term" value="C:U4 snRNP"/>
    <property type="evidence" value="ECO:0007669"/>
    <property type="project" value="UniProtKB-UniRule"/>
</dbReference>
<dbReference type="Pfam" id="PF01423">
    <property type="entry name" value="LSM"/>
    <property type="match status" value="1"/>
</dbReference>
<dbReference type="OrthoDB" id="429711at2759"/>
<dbReference type="InterPro" id="IPR001163">
    <property type="entry name" value="Sm_dom_euk/arc"/>
</dbReference>
<evidence type="ECO:0000256" key="10">
    <source>
        <dbReference type="ARBA" id="ARBA00023274"/>
    </source>
</evidence>
<name>A0A4U7KN93_9BASI</name>
<comment type="function">
    <text evidence="11">Involved in pre-mRNA splicing. Binds and is required for the stability of snRNA U1, U2, U4 and U5 which contain a highly conserved structural motif called the Sm binding site. Involved in cap modification.</text>
</comment>
<dbReference type="SMART" id="SM00651">
    <property type="entry name" value="Sm"/>
    <property type="match status" value="1"/>
</dbReference>
<comment type="similarity">
    <text evidence="3 11">Belongs to the snRNP Sm proteins family.</text>
</comment>
<dbReference type="Gene3D" id="2.30.30.100">
    <property type="match status" value="1"/>
</dbReference>
<dbReference type="InterPro" id="IPR047575">
    <property type="entry name" value="Sm"/>
</dbReference>
<keyword evidence="6 11" id="KW-0747">Spliceosome</keyword>
<evidence type="ECO:0000313" key="14">
    <source>
        <dbReference type="Proteomes" id="UP000306050"/>
    </source>
</evidence>
<dbReference type="PANTHER" id="PTHR11193">
    <property type="entry name" value="SMALL NUCLEAR RIBONUCLEOPROTEIN E"/>
    <property type="match status" value="1"/>
</dbReference>
<proteinExistence type="inferred from homology"/>
<keyword evidence="9 11" id="KW-0539">Nucleus</keyword>
<keyword evidence="7 11" id="KW-0694">RNA-binding</keyword>
<organism evidence="13 14">
    <name type="scientific">Sporisorium graminicola</name>
    <dbReference type="NCBI Taxonomy" id="280036"/>
    <lineage>
        <taxon>Eukaryota</taxon>
        <taxon>Fungi</taxon>
        <taxon>Dikarya</taxon>
        <taxon>Basidiomycota</taxon>
        <taxon>Ustilaginomycotina</taxon>
        <taxon>Ustilaginomycetes</taxon>
        <taxon>Ustilaginales</taxon>
        <taxon>Ustilaginaceae</taxon>
        <taxon>Sporisorium</taxon>
    </lineage>
</organism>